<dbReference type="NCBIfam" id="TIGR00996">
    <property type="entry name" value="Mtu_fam_mce"/>
    <property type="match status" value="1"/>
</dbReference>
<accession>A0ABW3MRJ8</accession>
<feature type="compositionally biased region" description="Polar residues" evidence="1">
    <location>
        <begin position="396"/>
        <end position="411"/>
    </location>
</feature>
<dbReference type="InterPro" id="IPR005693">
    <property type="entry name" value="Mce"/>
</dbReference>
<dbReference type="InterPro" id="IPR024516">
    <property type="entry name" value="Mce_C"/>
</dbReference>
<dbReference type="PANTHER" id="PTHR33371:SF16">
    <property type="entry name" value="MCE-FAMILY PROTEIN MCE3F"/>
    <property type="match status" value="1"/>
</dbReference>
<dbReference type="InterPro" id="IPR052336">
    <property type="entry name" value="MlaD_Phospholipid_Transporter"/>
</dbReference>
<evidence type="ECO:0000259" key="2">
    <source>
        <dbReference type="Pfam" id="PF02470"/>
    </source>
</evidence>
<reference evidence="5" key="1">
    <citation type="journal article" date="2019" name="Int. J. Syst. Evol. Microbiol.">
        <title>The Global Catalogue of Microorganisms (GCM) 10K type strain sequencing project: providing services to taxonomists for standard genome sequencing and annotation.</title>
        <authorList>
            <consortium name="The Broad Institute Genomics Platform"/>
            <consortium name="The Broad Institute Genome Sequencing Center for Infectious Disease"/>
            <person name="Wu L."/>
            <person name="Ma J."/>
        </authorList>
    </citation>
    <scope>NUCLEOTIDE SEQUENCE [LARGE SCALE GENOMIC DNA]</scope>
    <source>
        <strain evidence="5">CCUG 57508</strain>
    </source>
</reference>
<organism evidence="4 5">
    <name type="scientific">Terrabacter terrigena</name>
    <dbReference type="NCBI Taxonomy" id="574718"/>
    <lineage>
        <taxon>Bacteria</taxon>
        <taxon>Bacillati</taxon>
        <taxon>Actinomycetota</taxon>
        <taxon>Actinomycetes</taxon>
        <taxon>Micrococcales</taxon>
        <taxon>Intrasporangiaceae</taxon>
        <taxon>Terrabacter</taxon>
    </lineage>
</organism>
<feature type="domain" description="Mce/MlaD" evidence="2">
    <location>
        <begin position="39"/>
        <end position="113"/>
    </location>
</feature>
<evidence type="ECO:0000313" key="4">
    <source>
        <dbReference type="EMBL" id="MFD1053312.1"/>
    </source>
</evidence>
<name>A0ABW3MRJ8_9MICO</name>
<keyword evidence="5" id="KW-1185">Reference proteome</keyword>
<evidence type="ECO:0000256" key="1">
    <source>
        <dbReference type="SAM" id="MobiDB-lite"/>
    </source>
</evidence>
<dbReference type="Proteomes" id="UP001597046">
    <property type="component" value="Unassembled WGS sequence"/>
</dbReference>
<evidence type="ECO:0000259" key="3">
    <source>
        <dbReference type="Pfam" id="PF11887"/>
    </source>
</evidence>
<proteinExistence type="predicted"/>
<dbReference type="PANTHER" id="PTHR33371">
    <property type="entry name" value="INTERMEMBRANE PHOSPHOLIPID TRANSPORT SYSTEM BINDING PROTEIN MLAD-RELATED"/>
    <property type="match status" value="1"/>
</dbReference>
<comment type="caution">
    <text evidence="4">The sequence shown here is derived from an EMBL/GenBank/DDBJ whole genome shotgun (WGS) entry which is preliminary data.</text>
</comment>
<dbReference type="Pfam" id="PF02470">
    <property type="entry name" value="MlaD"/>
    <property type="match status" value="1"/>
</dbReference>
<dbReference type="Pfam" id="PF11887">
    <property type="entry name" value="Mce4_CUP1"/>
    <property type="match status" value="1"/>
</dbReference>
<dbReference type="InterPro" id="IPR003399">
    <property type="entry name" value="Mce/MlaD"/>
</dbReference>
<feature type="domain" description="Mammalian cell entry C-terminal" evidence="3">
    <location>
        <begin position="120"/>
        <end position="293"/>
    </location>
</feature>
<evidence type="ECO:0000313" key="5">
    <source>
        <dbReference type="Proteomes" id="UP001597046"/>
    </source>
</evidence>
<gene>
    <name evidence="4" type="ORF">ACFQ2V_03250</name>
</gene>
<dbReference type="RefSeq" id="WP_386050659.1">
    <property type="nucleotide sequence ID" value="NZ_JBHTKH010000001.1"/>
</dbReference>
<sequence length="435" mass="45461">MITRTVRLQLAAFALLSVTLVAILSANYVGLTDKIAGGSYVVSADLAQSGGIFVGAEVTYRGVTVGKVEGLRLSGDGVVVDARLERGTEVPKDARAVVENRSAVGEQYLDLQPRTSRAPYLAAGDVIPRERTTFPIRIDQLLQHVDNTVASVPREPLVTTVDELAQAFKGGGADLQRLIDSGNALTGAASEALPETTRLIDDGRIVLDTQVRSGKDIRTSVSGFADVAGALREADPDLRVVLDRGAVAAKQLDALIAENKQNLAALIANFITIGNVTTARLDGIEQLLVTYPDVVNGGFTVVPGDGTAHFGLVLNVDDPKACEAGYEGTRKVDPHRTAGLPPVNLDAHCAAARGSGVNVRGAQNAPRPTRSGRSTQGGQSYPMAFGPTPVTLGNPAVTSGSPASLSVQSPVAPTGGDARTDNGTSWLWMMQEALR</sequence>
<dbReference type="EMBL" id="JBHTKH010000001">
    <property type="protein sequence ID" value="MFD1053312.1"/>
    <property type="molecule type" value="Genomic_DNA"/>
</dbReference>
<protein>
    <submittedName>
        <fullName evidence="4">MCE family protein</fullName>
    </submittedName>
</protein>
<feature type="region of interest" description="Disordered" evidence="1">
    <location>
        <begin position="356"/>
        <end position="422"/>
    </location>
</feature>